<dbReference type="PATRIC" id="fig|1212765.3.peg.827"/>
<sequence length="82" mass="8394">MAHPVLKALAVIVPSVGAVGTLGAYHYLSGASTQENGQEQSQSCCSETCSKTCSEPCKAGCTCNNQDGKCCDCCSPCPSSKK</sequence>
<organism evidence="1 2">
    <name type="scientific">Mycoplasma haematolamae (strain Purdue)</name>
    <dbReference type="NCBI Taxonomy" id="1212765"/>
    <lineage>
        <taxon>Bacteria</taxon>
        <taxon>Bacillati</taxon>
        <taxon>Mycoplasmatota</taxon>
        <taxon>Mollicutes</taxon>
        <taxon>Mycoplasmataceae</taxon>
        <taxon>Mycoplasma</taxon>
    </lineage>
</organism>
<evidence type="ECO:0000313" key="1">
    <source>
        <dbReference type="EMBL" id="AFO52310.1"/>
    </source>
</evidence>
<evidence type="ECO:0000313" key="2">
    <source>
        <dbReference type="Proteomes" id="UP000006502"/>
    </source>
</evidence>
<name>I7BAI0_MYCHA</name>
<accession>I7BAI0</accession>
<protein>
    <submittedName>
        <fullName evidence="1">Uncharacterized protein</fullName>
    </submittedName>
</protein>
<dbReference type="STRING" id="1212765.MHLP_03650"/>
<dbReference type="KEGG" id="mhl:MHLP_03650"/>
<reference evidence="1 2" key="1">
    <citation type="journal article" date="2012" name="J. Bacteriol.">
        <title>Genome Sequence of "Candidatus Mycoplasma haemolamae" Strain Purdue, a Red Blood Cell Pathogen of Alpacas (Vicugna pacos) and Llamas (Lama glama).</title>
        <authorList>
            <person name="Guimaraes A.M."/>
            <person name="Toth B."/>
            <person name="Santos A.P."/>
            <person name="do Nascimento N.C."/>
            <person name="Kritchevsky J.E."/>
            <person name="Messick J.B."/>
        </authorList>
    </citation>
    <scope>NUCLEOTIDE SEQUENCE [LARGE SCALE GENOMIC DNA]</scope>
    <source>
        <strain evidence="1 2">Purdue</strain>
    </source>
</reference>
<dbReference type="AlphaFoldDB" id="I7BAI0"/>
<dbReference type="Proteomes" id="UP000006502">
    <property type="component" value="Chromosome"/>
</dbReference>
<gene>
    <name evidence="1" type="ordered locus">MHLP_03650</name>
</gene>
<dbReference type="HOGENOM" id="CLU_2554605_0_0_14"/>
<proteinExistence type="predicted"/>
<dbReference type="EMBL" id="CP003731">
    <property type="protein sequence ID" value="AFO52310.1"/>
    <property type="molecule type" value="Genomic_DNA"/>
</dbReference>
<reference evidence="2" key="2">
    <citation type="submission" date="2012-07" db="EMBL/GenBank/DDBJ databases">
        <title>Complete genome sequence of 'Candidatus Mycoplasma haemolamae'.</title>
        <authorList>
            <person name="Guimaraes A.M.S."/>
            <person name="Toth B."/>
            <person name="Santos A.P."/>
            <person name="Nascimento N.C."/>
            <person name="Sojka J.E."/>
            <person name="Messick J.B."/>
        </authorList>
    </citation>
    <scope>NUCLEOTIDE SEQUENCE [LARGE SCALE GENOMIC DNA]</scope>
    <source>
        <strain evidence="2">Purdue</strain>
    </source>
</reference>
<keyword evidence="2" id="KW-1185">Reference proteome</keyword>